<keyword evidence="2" id="KW-1185">Reference proteome</keyword>
<proteinExistence type="predicted"/>
<keyword evidence="1" id="KW-0503">Monooxygenase</keyword>
<evidence type="ECO:0000313" key="2">
    <source>
        <dbReference type="Proteomes" id="UP000827976"/>
    </source>
</evidence>
<comment type="caution">
    <text evidence="1">The sequence shown here is derived from an EMBL/GenBank/DDBJ whole genome shotgun (WGS) entry which is preliminary data.</text>
</comment>
<protein>
    <submittedName>
        <fullName evidence="1">Indole-3-pyruvate monooxygenase protein</fullName>
        <ecNumber evidence="1">1.14.13.168</ecNumber>
    </submittedName>
</protein>
<name>A0ACB7TVM1_DIOAL</name>
<keyword evidence="1" id="KW-0560">Oxidoreductase</keyword>
<gene>
    <name evidence="1" type="ORF">IHE45_19G006400</name>
</gene>
<dbReference type="EC" id="1.14.13.168" evidence="1"/>
<dbReference type="EMBL" id="CM037029">
    <property type="protein sequence ID" value="KAH7652275.1"/>
    <property type="molecule type" value="Genomic_DNA"/>
</dbReference>
<evidence type="ECO:0000313" key="1">
    <source>
        <dbReference type="EMBL" id="KAH7652275.1"/>
    </source>
</evidence>
<reference evidence="2" key="1">
    <citation type="journal article" date="2022" name="Nat. Commun.">
        <title>Chromosome evolution and the genetic basis of agronomically important traits in greater yam.</title>
        <authorList>
            <person name="Bredeson J.V."/>
            <person name="Lyons J.B."/>
            <person name="Oniyinde I.O."/>
            <person name="Okereke N.R."/>
            <person name="Kolade O."/>
            <person name="Nnabue I."/>
            <person name="Nwadili C.O."/>
            <person name="Hribova E."/>
            <person name="Parker M."/>
            <person name="Nwogha J."/>
            <person name="Shu S."/>
            <person name="Carlson J."/>
            <person name="Kariba R."/>
            <person name="Muthemba S."/>
            <person name="Knop K."/>
            <person name="Barton G.J."/>
            <person name="Sherwood A.V."/>
            <person name="Lopez-Montes A."/>
            <person name="Asiedu R."/>
            <person name="Jamnadass R."/>
            <person name="Muchugi A."/>
            <person name="Goodstein D."/>
            <person name="Egesi C.N."/>
            <person name="Featherston J."/>
            <person name="Asfaw A."/>
            <person name="Simpson G.G."/>
            <person name="Dolezel J."/>
            <person name="Hendre P.S."/>
            <person name="Van Deynze A."/>
            <person name="Kumar P.L."/>
            <person name="Obidiegwu J.E."/>
            <person name="Bhattacharjee R."/>
            <person name="Rokhsar D.S."/>
        </authorList>
    </citation>
    <scope>NUCLEOTIDE SEQUENCE [LARGE SCALE GENOMIC DNA]</scope>
    <source>
        <strain evidence="2">cv. TDa95/00328</strain>
    </source>
</reference>
<organism evidence="1 2">
    <name type="scientific">Dioscorea alata</name>
    <name type="common">Purple yam</name>
    <dbReference type="NCBI Taxonomy" id="55571"/>
    <lineage>
        <taxon>Eukaryota</taxon>
        <taxon>Viridiplantae</taxon>
        <taxon>Streptophyta</taxon>
        <taxon>Embryophyta</taxon>
        <taxon>Tracheophyta</taxon>
        <taxon>Spermatophyta</taxon>
        <taxon>Magnoliopsida</taxon>
        <taxon>Liliopsida</taxon>
        <taxon>Dioscoreales</taxon>
        <taxon>Dioscoreaceae</taxon>
        <taxon>Dioscorea</taxon>
    </lineage>
</organism>
<sequence length="397" mass="43772">MVAGPIIIGAGPSGLAVAASLSRLSIPSMIIERSNDIADLWQHHTYDRLSLHLPKQLCQLPHLPFPPHFPTYPSKNDFLHYLHSYAHHFSLKPLFNHTVVSASFDASCSLWRVIATVSEPLSASGTSESLSETLSESGDSTVLPEVVEFMSRWLVVATGENAEPVTPEMKGREVFRGSVLHSSEYKNGIEYKDKKVLVVGCGNSGMEMCLDLCEHGAIPFLSVRTGVHVLPREILGTSTFKLAMKLMKWLPVRMVDKVLVMVAKLVIGDTEKYGLKRPQMGPLELKNLTGKTPVLDVGALSFIKDGTIKIVPEVESLTCNGAKFVDGRELTFESVLFATGYTNNVPSWLKLCSNGWKGENGLYFVGFTRRGLLGTRIEADKIAFDIAGNWKNKLQHY</sequence>
<accession>A0ACB7TVM1</accession>
<dbReference type="Proteomes" id="UP000827976">
    <property type="component" value="Chromosome 19"/>
</dbReference>